<dbReference type="RefSeq" id="WP_204515132.1">
    <property type="nucleotide sequence ID" value="NZ_JAFBCP010000001.1"/>
</dbReference>
<gene>
    <name evidence="2" type="ORF">JOE56_001025</name>
</gene>
<dbReference type="InterPro" id="IPR058248">
    <property type="entry name" value="Lxx211020-like"/>
</dbReference>
<dbReference type="EMBL" id="JAFBCP010000001">
    <property type="protein sequence ID" value="MBM7816331.1"/>
    <property type="molecule type" value="Genomic_DNA"/>
</dbReference>
<dbReference type="Gene3D" id="2.60.40.1890">
    <property type="entry name" value="PCu(A)C copper chaperone"/>
    <property type="match status" value="1"/>
</dbReference>
<proteinExistence type="predicted"/>
<evidence type="ECO:0000313" key="2">
    <source>
        <dbReference type="EMBL" id="MBM7816331.1"/>
    </source>
</evidence>
<feature type="region of interest" description="Disordered" evidence="1">
    <location>
        <begin position="65"/>
        <end position="87"/>
    </location>
</feature>
<accession>A0ABS2SJA1</accession>
<dbReference type="PANTHER" id="PTHR36302">
    <property type="entry name" value="BLR7088 PROTEIN"/>
    <property type="match status" value="1"/>
</dbReference>
<dbReference type="Proteomes" id="UP000809290">
    <property type="component" value="Unassembled WGS sequence"/>
</dbReference>
<protein>
    <submittedName>
        <fullName evidence="2">Copper(I)-binding protein</fullName>
    </submittedName>
</protein>
<comment type="caution">
    <text evidence="2">The sequence shown here is derived from an EMBL/GenBank/DDBJ whole genome shotgun (WGS) entry which is preliminary data.</text>
</comment>
<name>A0ABS2SJA1_9MICO</name>
<feature type="region of interest" description="Disordered" evidence="1">
    <location>
        <begin position="203"/>
        <end position="235"/>
    </location>
</feature>
<reference evidence="2 3" key="1">
    <citation type="submission" date="2021-01" db="EMBL/GenBank/DDBJ databases">
        <title>Sequencing the genomes of 1000 actinobacteria strains.</title>
        <authorList>
            <person name="Klenk H.-P."/>
        </authorList>
    </citation>
    <scope>NUCLEOTIDE SEQUENCE [LARGE SCALE GENOMIC DNA]</scope>
    <source>
        <strain evidence="2 3">DSM 13657</strain>
    </source>
</reference>
<sequence>MSSSLELHLSPFNLHIPDADQFIRTLMRGSRIRATSTYGDIMYLKKLALIPVAVVAGSALALAGCGSSKPEDQASTSAHEEANSSPVETKDMWIKAAEDGMTAAFGTVTNTSDEDLTLTGGKSDHADVVEMHETVSDGAGGMEMKHKEDGFTIKPGESKTFEPGGDHIMLMKMTKAIEPGEKVTITVTSTQGDIPLEFTAKEFAGAKENYAPGDHSEHGERSGHDHGEGGDEHNG</sequence>
<organism evidence="2 3">
    <name type="scientific">Brevibacterium paucivorans</name>
    <dbReference type="NCBI Taxonomy" id="170994"/>
    <lineage>
        <taxon>Bacteria</taxon>
        <taxon>Bacillati</taxon>
        <taxon>Actinomycetota</taxon>
        <taxon>Actinomycetes</taxon>
        <taxon>Micrococcales</taxon>
        <taxon>Brevibacteriaceae</taxon>
        <taxon>Brevibacterium</taxon>
    </lineage>
</organism>
<evidence type="ECO:0000313" key="3">
    <source>
        <dbReference type="Proteomes" id="UP000809290"/>
    </source>
</evidence>
<feature type="compositionally biased region" description="Basic and acidic residues" evidence="1">
    <location>
        <begin position="78"/>
        <end position="87"/>
    </location>
</feature>
<evidence type="ECO:0000256" key="1">
    <source>
        <dbReference type="SAM" id="MobiDB-lite"/>
    </source>
</evidence>
<dbReference type="Pfam" id="PF04314">
    <property type="entry name" value="PCuAC"/>
    <property type="match status" value="1"/>
</dbReference>
<keyword evidence="3" id="KW-1185">Reference proteome</keyword>
<dbReference type="InterPro" id="IPR007410">
    <property type="entry name" value="LpqE-like"/>
</dbReference>
<feature type="compositionally biased region" description="Basic and acidic residues" evidence="1">
    <location>
        <begin position="214"/>
        <end position="235"/>
    </location>
</feature>
<dbReference type="SUPFAM" id="SSF110087">
    <property type="entry name" value="DR1885-like metal-binding protein"/>
    <property type="match status" value="1"/>
</dbReference>
<dbReference type="InterPro" id="IPR036182">
    <property type="entry name" value="PCuAC_sf"/>
</dbReference>
<dbReference type="PANTHER" id="PTHR36302:SF1">
    <property type="entry name" value="COPPER CHAPERONE PCU(A)C"/>
    <property type="match status" value="1"/>
</dbReference>